<dbReference type="InterPro" id="IPR000073">
    <property type="entry name" value="AB_hydrolase_1"/>
</dbReference>
<protein>
    <submittedName>
        <fullName evidence="3">Alpha/beta hydrolase family protein</fullName>
    </submittedName>
</protein>
<dbReference type="OrthoDB" id="5195507at2"/>
<feature type="domain" description="AB hydrolase-1" evidence="2">
    <location>
        <begin position="20"/>
        <end position="216"/>
    </location>
</feature>
<dbReference type="EMBL" id="FQUL01000001">
    <property type="protein sequence ID" value="SHE27439.1"/>
    <property type="molecule type" value="Genomic_DNA"/>
</dbReference>
<dbReference type="PANTHER" id="PTHR42916">
    <property type="entry name" value="2-SUCCINYL-5-ENOLPYRUVYL-6-HYDROXY-3-CYCLOHEXENE-1-CARBOXYLATE SYNTHASE"/>
    <property type="match status" value="1"/>
</dbReference>
<dbReference type="PANTHER" id="PTHR42916:SF1">
    <property type="entry name" value="PROTEIN PHYLLO, CHLOROPLASTIC"/>
    <property type="match status" value="1"/>
</dbReference>
<evidence type="ECO:0000313" key="4">
    <source>
        <dbReference type="Proteomes" id="UP000184295"/>
    </source>
</evidence>
<dbReference type="GO" id="GO:0016829">
    <property type="term" value="F:lyase activity"/>
    <property type="evidence" value="ECO:0007669"/>
    <property type="project" value="UniProtKB-KW"/>
</dbReference>
<dbReference type="Pfam" id="PF12697">
    <property type="entry name" value="Abhydrolase_6"/>
    <property type="match status" value="1"/>
</dbReference>
<dbReference type="Gene3D" id="3.40.50.1820">
    <property type="entry name" value="alpha/beta hydrolase"/>
    <property type="match status" value="1"/>
</dbReference>
<name>A0A1M4S5H5_9ACTN</name>
<proteinExistence type="predicted"/>
<evidence type="ECO:0000313" key="3">
    <source>
        <dbReference type="EMBL" id="SHE27439.1"/>
    </source>
</evidence>
<organism evidence="3 4">
    <name type="scientific">Ferrithrix thermotolerans DSM 19514</name>
    <dbReference type="NCBI Taxonomy" id="1121881"/>
    <lineage>
        <taxon>Bacteria</taxon>
        <taxon>Bacillati</taxon>
        <taxon>Actinomycetota</taxon>
        <taxon>Acidimicrobiia</taxon>
        <taxon>Acidimicrobiales</taxon>
        <taxon>Acidimicrobiaceae</taxon>
        <taxon>Ferrithrix</taxon>
    </lineage>
</organism>
<gene>
    <name evidence="3" type="ORF">SAMN02745225_00070</name>
</gene>
<keyword evidence="1" id="KW-0456">Lyase</keyword>
<evidence type="ECO:0000256" key="1">
    <source>
        <dbReference type="ARBA" id="ARBA00023239"/>
    </source>
</evidence>
<dbReference type="STRING" id="1121881.SAMN02745225_00070"/>
<dbReference type="GO" id="GO:0016787">
    <property type="term" value="F:hydrolase activity"/>
    <property type="evidence" value="ECO:0007669"/>
    <property type="project" value="UniProtKB-KW"/>
</dbReference>
<keyword evidence="4" id="KW-1185">Reference proteome</keyword>
<dbReference type="SUPFAM" id="SSF53474">
    <property type="entry name" value="alpha/beta-Hydrolases"/>
    <property type="match status" value="1"/>
</dbReference>
<dbReference type="InterPro" id="IPR029058">
    <property type="entry name" value="AB_hydrolase_fold"/>
</dbReference>
<evidence type="ECO:0000259" key="2">
    <source>
        <dbReference type="Pfam" id="PF12697"/>
    </source>
</evidence>
<dbReference type="AlphaFoldDB" id="A0A1M4S5H5"/>
<accession>A0A1M4S5H5</accession>
<dbReference type="Proteomes" id="UP000184295">
    <property type="component" value="Unassembled WGS sequence"/>
</dbReference>
<keyword evidence="3" id="KW-0378">Hydrolase</keyword>
<sequence length="228" mass="25557">MATALQLCDKYPARADLVFLPGHEGLDHMATNREVFLFALAKFIGDAHVIAYSMGARLVLWSLSLAPRIAEPSSLTLLSGHSGLQSTHDRPKRYSQDLSLALRLMEMDRDSYRSFLIEWNKNPIFGERVLTERDLDLRTRAHPLGVGSALAEYSTALQPNTLSAFRELDCPKHLFVGSKDEKYKIIANQMIKADPRAKVEVVQDSSHDVLASAPRVILSHLDRLLHEV</sequence>
<reference evidence="4" key="1">
    <citation type="submission" date="2016-11" db="EMBL/GenBank/DDBJ databases">
        <authorList>
            <person name="Varghese N."/>
            <person name="Submissions S."/>
        </authorList>
    </citation>
    <scope>NUCLEOTIDE SEQUENCE [LARGE SCALE GENOMIC DNA]</scope>
    <source>
        <strain evidence="4">DSM 19514</strain>
    </source>
</reference>